<feature type="compositionally biased region" description="Low complexity" evidence="15">
    <location>
        <begin position="1"/>
        <end position="12"/>
    </location>
</feature>
<dbReference type="InterPro" id="IPR003616">
    <property type="entry name" value="Post-SET_dom"/>
</dbReference>
<accession>B6K1E8</accession>
<dbReference type="VEuPathDB" id="FungiDB:SJAG_02873"/>
<dbReference type="GeneID" id="7048558"/>
<evidence type="ECO:0000256" key="11">
    <source>
        <dbReference type="ARBA" id="ARBA00023163"/>
    </source>
</evidence>
<evidence type="ECO:0000259" key="16">
    <source>
        <dbReference type="PROSITE" id="PS50280"/>
    </source>
</evidence>
<keyword evidence="11" id="KW-0804">Transcription</keyword>
<dbReference type="GO" id="GO:0006355">
    <property type="term" value="P:regulation of DNA-templated transcription"/>
    <property type="evidence" value="ECO:0000318"/>
    <property type="project" value="GO_Central"/>
</dbReference>
<dbReference type="GO" id="GO:0140955">
    <property type="term" value="F:histone H3K36 trimethyltransferase activity"/>
    <property type="evidence" value="ECO:0007669"/>
    <property type="project" value="UniProtKB-EC"/>
</dbReference>
<feature type="region of interest" description="Disordered" evidence="15">
    <location>
        <begin position="284"/>
        <end position="307"/>
    </location>
</feature>
<evidence type="ECO:0000256" key="7">
    <source>
        <dbReference type="ARBA" id="ARBA00022603"/>
    </source>
</evidence>
<dbReference type="RefSeq" id="XP_002174062.2">
    <property type="nucleotide sequence ID" value="XM_002174026.2"/>
</dbReference>
<dbReference type="GO" id="GO:0005634">
    <property type="term" value="C:nucleus"/>
    <property type="evidence" value="ECO:0000318"/>
    <property type="project" value="GO_Central"/>
</dbReference>
<evidence type="ECO:0000313" key="19">
    <source>
        <dbReference type="EMBL" id="EEB07769.2"/>
    </source>
</evidence>
<dbReference type="Proteomes" id="UP000001744">
    <property type="component" value="Unassembled WGS sequence"/>
</dbReference>
<dbReference type="GO" id="GO:0003723">
    <property type="term" value="F:RNA binding"/>
    <property type="evidence" value="ECO:0007669"/>
    <property type="project" value="EnsemblFungi"/>
</dbReference>
<evidence type="ECO:0000259" key="17">
    <source>
        <dbReference type="PROSITE" id="PS50868"/>
    </source>
</evidence>
<dbReference type="eggNOG" id="KOG4442">
    <property type="taxonomic scope" value="Eukaryota"/>
</dbReference>
<dbReference type="GO" id="GO:0140954">
    <property type="term" value="F:histone H3K36 dimethyltransferase activity"/>
    <property type="evidence" value="ECO:0007669"/>
    <property type="project" value="EnsemblFungi"/>
</dbReference>
<dbReference type="AlphaFoldDB" id="B6K1E8"/>
<dbReference type="InterPro" id="IPR013257">
    <property type="entry name" value="SRI"/>
</dbReference>
<dbReference type="InterPro" id="IPR046341">
    <property type="entry name" value="SET_dom_sf"/>
</dbReference>
<feature type="compositionally biased region" description="Polar residues" evidence="15">
    <location>
        <begin position="468"/>
        <end position="480"/>
    </location>
</feature>
<feature type="region of interest" description="Disordered" evidence="15">
    <location>
        <begin position="709"/>
        <end position="743"/>
    </location>
</feature>
<keyword evidence="8" id="KW-0808">Transferase</keyword>
<dbReference type="HOGENOM" id="CLU_008492_1_1_1"/>
<gene>
    <name evidence="20" type="primary">set2</name>
    <name evidence="19" type="ORF">SJAG_02873</name>
</gene>
<evidence type="ECO:0000256" key="4">
    <source>
        <dbReference type="ARBA" id="ARBA00018028"/>
    </source>
</evidence>
<dbReference type="GO" id="GO:0006354">
    <property type="term" value="P:DNA-templated transcription elongation"/>
    <property type="evidence" value="ECO:0007669"/>
    <property type="project" value="EnsemblFungi"/>
</dbReference>
<dbReference type="InterPro" id="IPR044437">
    <property type="entry name" value="SETD2/Set2_SET"/>
</dbReference>
<dbReference type="EMBL" id="KE651166">
    <property type="protein sequence ID" value="EEB07769.2"/>
    <property type="molecule type" value="Genomic_DNA"/>
</dbReference>
<dbReference type="GO" id="GO:0009302">
    <property type="term" value="P:sno(s)RNA transcription"/>
    <property type="evidence" value="ECO:0007669"/>
    <property type="project" value="EnsemblFungi"/>
</dbReference>
<dbReference type="InterPro" id="IPR006560">
    <property type="entry name" value="AWS_dom"/>
</dbReference>
<evidence type="ECO:0000256" key="3">
    <source>
        <dbReference type="ARBA" id="ARBA00012178"/>
    </source>
</evidence>
<keyword evidence="5" id="KW-0158">Chromosome</keyword>
<keyword evidence="12" id="KW-0539">Nucleus</keyword>
<dbReference type="STRING" id="402676.B6K1E8"/>
<dbReference type="GO" id="GO:0005829">
    <property type="term" value="C:cytosol"/>
    <property type="evidence" value="ECO:0007669"/>
    <property type="project" value="EnsemblFungi"/>
</dbReference>
<keyword evidence="9" id="KW-0949">S-adenosyl-L-methionine</keyword>
<keyword evidence="21" id="KW-1185">Reference proteome</keyword>
<feature type="compositionally biased region" description="Basic and acidic residues" evidence="15">
    <location>
        <begin position="520"/>
        <end position="534"/>
    </location>
</feature>
<evidence type="ECO:0000256" key="14">
    <source>
        <dbReference type="ARBA" id="ARBA00047545"/>
    </source>
</evidence>
<evidence type="ECO:0000313" key="20">
    <source>
        <dbReference type="JaponicusDB" id="SJAG_02873"/>
    </source>
</evidence>
<protein>
    <recommendedName>
        <fullName evidence="4">Histone-lysine N-methyltransferase, H3 lysine-36 specific</fullName>
        <ecNumber evidence="3">2.1.1.359</ecNumber>
    </recommendedName>
    <alternativeName>
        <fullName evidence="13">SET domain-containing protein 2</fullName>
    </alternativeName>
</protein>
<comment type="catalytic activity">
    <reaction evidence="14">
        <text>L-lysyl(36)-[histone H3] + 3 S-adenosyl-L-methionine = N(6),N(6),N(6)-trimethyl-L-lysyl(36)-[histone H3] + 3 S-adenosyl-L-homocysteine + 3 H(+)</text>
        <dbReference type="Rhea" id="RHEA:60324"/>
        <dbReference type="Rhea" id="RHEA-COMP:9785"/>
        <dbReference type="Rhea" id="RHEA-COMP:15536"/>
        <dbReference type="ChEBI" id="CHEBI:15378"/>
        <dbReference type="ChEBI" id="CHEBI:29969"/>
        <dbReference type="ChEBI" id="CHEBI:57856"/>
        <dbReference type="ChEBI" id="CHEBI:59789"/>
        <dbReference type="ChEBI" id="CHEBI:61961"/>
        <dbReference type="EC" id="2.1.1.359"/>
    </reaction>
</comment>
<dbReference type="Pfam" id="PF00856">
    <property type="entry name" value="SET"/>
    <property type="match status" value="1"/>
</dbReference>
<feature type="compositionally biased region" description="Low complexity" evidence="15">
    <location>
        <begin position="563"/>
        <end position="572"/>
    </location>
</feature>
<dbReference type="Gene3D" id="1.10.1740.100">
    <property type="entry name" value="Set2, Rpb1 interacting domain"/>
    <property type="match status" value="1"/>
</dbReference>
<keyword evidence="7 19" id="KW-0489">Methyltransferase</keyword>
<dbReference type="GO" id="GO:0030437">
    <property type="term" value="P:ascospore formation"/>
    <property type="evidence" value="ECO:0007669"/>
    <property type="project" value="EnsemblFungi"/>
</dbReference>
<evidence type="ECO:0000256" key="10">
    <source>
        <dbReference type="ARBA" id="ARBA00023015"/>
    </source>
</evidence>
<proteinExistence type="predicted"/>
<dbReference type="Pfam" id="PF17907">
    <property type="entry name" value="AWS"/>
    <property type="match status" value="1"/>
</dbReference>
<dbReference type="JaponicusDB" id="SJAG_02873">
    <property type="gene designation" value="set2"/>
</dbReference>
<evidence type="ECO:0000256" key="9">
    <source>
        <dbReference type="ARBA" id="ARBA00022691"/>
    </source>
</evidence>
<dbReference type="InterPro" id="IPR001214">
    <property type="entry name" value="SET_dom"/>
</dbReference>
<dbReference type="GO" id="GO:0000785">
    <property type="term" value="C:chromatin"/>
    <property type="evidence" value="ECO:0000318"/>
    <property type="project" value="GO_Central"/>
</dbReference>
<dbReference type="CDD" id="cd19172">
    <property type="entry name" value="SET_SETD2"/>
    <property type="match status" value="1"/>
</dbReference>
<dbReference type="SMART" id="SM00570">
    <property type="entry name" value="AWS"/>
    <property type="match status" value="1"/>
</dbReference>
<dbReference type="SUPFAM" id="SSF82199">
    <property type="entry name" value="SET domain"/>
    <property type="match status" value="1"/>
</dbReference>
<dbReference type="GO" id="GO:0006353">
    <property type="term" value="P:DNA-templated transcription termination"/>
    <property type="evidence" value="ECO:0007669"/>
    <property type="project" value="EnsemblFungi"/>
</dbReference>
<feature type="region of interest" description="Disordered" evidence="15">
    <location>
        <begin position="1"/>
        <end position="26"/>
    </location>
</feature>
<dbReference type="GO" id="GO:0046975">
    <property type="term" value="F:histone H3K36 methyltransferase activity"/>
    <property type="evidence" value="ECO:0000318"/>
    <property type="project" value="GO_Central"/>
</dbReference>
<dbReference type="GO" id="GO:0060195">
    <property type="term" value="P:negative regulation of antisense RNA transcription"/>
    <property type="evidence" value="ECO:0007669"/>
    <property type="project" value="EnsemblFungi"/>
</dbReference>
<dbReference type="Gene3D" id="2.170.270.10">
    <property type="entry name" value="SET domain"/>
    <property type="match status" value="1"/>
</dbReference>
<dbReference type="SMART" id="SM00317">
    <property type="entry name" value="SET"/>
    <property type="match status" value="1"/>
</dbReference>
<dbReference type="PROSITE" id="PS50280">
    <property type="entry name" value="SET"/>
    <property type="match status" value="1"/>
</dbReference>
<evidence type="ECO:0000256" key="1">
    <source>
        <dbReference type="ARBA" id="ARBA00004123"/>
    </source>
</evidence>
<dbReference type="EC" id="2.1.1.359" evidence="3"/>
<name>B6K1E8_SCHJY</name>
<feature type="domain" description="SET" evidence="16">
    <location>
        <begin position="122"/>
        <end position="239"/>
    </location>
</feature>
<dbReference type="Pfam" id="PF08236">
    <property type="entry name" value="SRI"/>
    <property type="match status" value="1"/>
</dbReference>
<evidence type="ECO:0000256" key="8">
    <source>
        <dbReference type="ARBA" id="ARBA00022679"/>
    </source>
</evidence>
<comment type="subcellular location">
    <subcellularLocation>
        <location evidence="2">Chromosome</location>
    </subcellularLocation>
    <subcellularLocation>
        <location evidence="1">Nucleus</location>
    </subcellularLocation>
</comment>
<feature type="compositionally biased region" description="Basic and acidic residues" evidence="15">
    <location>
        <begin position="445"/>
        <end position="458"/>
    </location>
</feature>
<dbReference type="PROSITE" id="PS50868">
    <property type="entry name" value="POST_SET"/>
    <property type="match status" value="1"/>
</dbReference>
<dbReference type="GO" id="GO:0045128">
    <property type="term" value="P:negative regulation of reciprocal meiotic recombination"/>
    <property type="evidence" value="ECO:0007669"/>
    <property type="project" value="EnsemblFungi"/>
</dbReference>
<evidence type="ECO:0000256" key="15">
    <source>
        <dbReference type="SAM" id="MobiDB-lite"/>
    </source>
</evidence>
<dbReference type="GO" id="GO:0030174">
    <property type="term" value="P:regulation of DNA-templated DNA replication initiation"/>
    <property type="evidence" value="ECO:0007669"/>
    <property type="project" value="EnsemblFungi"/>
</dbReference>
<evidence type="ECO:0000256" key="12">
    <source>
        <dbReference type="ARBA" id="ARBA00023242"/>
    </source>
</evidence>
<dbReference type="OMA" id="MTSIECT"/>
<dbReference type="InterPro" id="IPR025788">
    <property type="entry name" value="Set2_fungi"/>
</dbReference>
<dbReference type="PROSITE" id="PS51568">
    <property type="entry name" value="SAM_MT43_SET2_1"/>
    <property type="match status" value="1"/>
</dbReference>
<feature type="region of interest" description="Disordered" evidence="15">
    <location>
        <begin position="443"/>
        <end position="550"/>
    </location>
</feature>
<reference evidence="19 21" key="1">
    <citation type="journal article" date="2011" name="Science">
        <title>Comparative functional genomics of the fission yeasts.</title>
        <authorList>
            <person name="Rhind N."/>
            <person name="Chen Z."/>
            <person name="Yassour M."/>
            <person name="Thompson D.A."/>
            <person name="Haas B.J."/>
            <person name="Habib N."/>
            <person name="Wapinski I."/>
            <person name="Roy S."/>
            <person name="Lin M.F."/>
            <person name="Heiman D.I."/>
            <person name="Young S.K."/>
            <person name="Furuya K."/>
            <person name="Guo Y."/>
            <person name="Pidoux A."/>
            <person name="Chen H.M."/>
            <person name="Robbertse B."/>
            <person name="Goldberg J.M."/>
            <person name="Aoki K."/>
            <person name="Bayne E.H."/>
            <person name="Berlin A.M."/>
            <person name="Desjardins C.A."/>
            <person name="Dobbs E."/>
            <person name="Dukaj L."/>
            <person name="Fan L."/>
            <person name="FitzGerald M.G."/>
            <person name="French C."/>
            <person name="Gujja S."/>
            <person name="Hansen K."/>
            <person name="Keifenheim D."/>
            <person name="Levin J.Z."/>
            <person name="Mosher R.A."/>
            <person name="Mueller C.A."/>
            <person name="Pfiffner J."/>
            <person name="Priest M."/>
            <person name="Russ C."/>
            <person name="Smialowska A."/>
            <person name="Swoboda P."/>
            <person name="Sykes S.M."/>
            <person name="Vaughn M."/>
            <person name="Vengrova S."/>
            <person name="Yoder R."/>
            <person name="Zeng Q."/>
            <person name="Allshire R."/>
            <person name="Baulcombe D."/>
            <person name="Birren B.W."/>
            <person name="Brown W."/>
            <person name="Ekwall K."/>
            <person name="Kellis M."/>
            <person name="Leatherwood J."/>
            <person name="Levin H."/>
            <person name="Margalit H."/>
            <person name="Martienssen R."/>
            <person name="Nieduszynski C.A."/>
            <person name="Spatafora J.W."/>
            <person name="Friedman N."/>
            <person name="Dalgaard J.Z."/>
            <person name="Baumann P."/>
            <person name="Niki H."/>
            <person name="Regev A."/>
            <person name="Nusbaum C."/>
        </authorList>
    </citation>
    <scope>NUCLEOTIDE SEQUENCE [LARGE SCALE GENOMIC DNA]</scope>
    <source>
        <strain evidence="21">yFS275 / FY16936</strain>
    </source>
</reference>
<organism evidence="19 21">
    <name type="scientific">Schizosaccharomyces japonicus (strain yFS275 / FY16936)</name>
    <name type="common">Fission yeast</name>
    <dbReference type="NCBI Taxonomy" id="402676"/>
    <lineage>
        <taxon>Eukaryota</taxon>
        <taxon>Fungi</taxon>
        <taxon>Dikarya</taxon>
        <taxon>Ascomycota</taxon>
        <taxon>Taphrinomycotina</taxon>
        <taxon>Schizosaccharomycetes</taxon>
        <taxon>Schizosaccharomycetales</taxon>
        <taxon>Schizosaccharomycetaceae</taxon>
        <taxon>Schizosaccharomyces</taxon>
    </lineage>
</organism>
<dbReference type="PROSITE" id="PS51215">
    <property type="entry name" value="AWS"/>
    <property type="match status" value="1"/>
</dbReference>
<evidence type="ECO:0000256" key="13">
    <source>
        <dbReference type="ARBA" id="ARBA00030091"/>
    </source>
</evidence>
<keyword evidence="10" id="KW-0805">Transcription regulation</keyword>
<dbReference type="FunFam" id="2.170.270.10:FF:000033">
    <property type="entry name" value="Histone-lysine N-methyltransferase"/>
    <property type="match status" value="1"/>
</dbReference>
<evidence type="ECO:0000313" key="21">
    <source>
        <dbReference type="Proteomes" id="UP000001744"/>
    </source>
</evidence>
<evidence type="ECO:0000256" key="2">
    <source>
        <dbReference type="ARBA" id="ARBA00004286"/>
    </source>
</evidence>
<feature type="domain" description="Post-SET" evidence="17">
    <location>
        <begin position="246"/>
        <end position="262"/>
    </location>
</feature>
<feature type="compositionally biased region" description="Polar residues" evidence="15">
    <location>
        <begin position="710"/>
        <end position="721"/>
    </location>
</feature>
<evidence type="ECO:0000259" key="18">
    <source>
        <dbReference type="PROSITE" id="PS51215"/>
    </source>
</evidence>
<dbReference type="OrthoDB" id="422362at2759"/>
<dbReference type="InterPro" id="IPR038190">
    <property type="entry name" value="SRI_sf"/>
</dbReference>
<dbReference type="SMART" id="SM00508">
    <property type="entry name" value="PostSET"/>
    <property type="match status" value="1"/>
</dbReference>
<dbReference type="GO" id="GO:0006283">
    <property type="term" value="P:transcription-coupled nucleotide-excision repair"/>
    <property type="evidence" value="ECO:0007669"/>
    <property type="project" value="EnsemblFungi"/>
</dbReference>
<dbReference type="InterPro" id="IPR050777">
    <property type="entry name" value="SET2_Histone-Lys_MeTrsfase"/>
</dbReference>
<evidence type="ECO:0000256" key="6">
    <source>
        <dbReference type="ARBA" id="ARBA00022491"/>
    </source>
</evidence>
<feature type="compositionally biased region" description="Basic and acidic residues" evidence="15">
    <location>
        <begin position="481"/>
        <end position="495"/>
    </location>
</feature>
<feature type="compositionally biased region" description="Basic and acidic residues" evidence="15">
    <location>
        <begin position="573"/>
        <end position="613"/>
    </location>
</feature>
<keyword evidence="6" id="KW-0678">Repressor</keyword>
<feature type="domain" description="AWS" evidence="18">
    <location>
        <begin position="66"/>
        <end position="120"/>
    </location>
</feature>
<dbReference type="PANTHER" id="PTHR22884">
    <property type="entry name" value="SET DOMAIN PROTEINS"/>
    <property type="match status" value="1"/>
</dbReference>
<evidence type="ECO:0000256" key="5">
    <source>
        <dbReference type="ARBA" id="ARBA00022454"/>
    </source>
</evidence>
<feature type="region of interest" description="Disordered" evidence="15">
    <location>
        <begin position="563"/>
        <end position="621"/>
    </location>
</feature>
<dbReference type="GO" id="GO:0032259">
    <property type="term" value="P:methylation"/>
    <property type="evidence" value="ECO:0007669"/>
    <property type="project" value="UniProtKB-KW"/>
</dbReference>
<sequence length="743" mass="85121">MSDVVSSSSSTTTEKKRRSRSSSSKVERPVALFNHLPSAVHEAKQAFEEIDSCLYANAHLGEPQQNEAMACDCKPEWVDGVNIACGHGSYCINRMTSIECTDENCYCGPSCQNQRFQKKMYADVDVIQTEKKGFGLRANSYLTKGTFVYEYIGEVIPEVRFRKRMREYDERGIRHFYFMMLQKGEYIDATVKGSLARFCNHSCRPNCYVDKWVVGNKLRMGIFCKRDIQKGEELTFDYNVDRYGAQAQPCYCGEDCCLGYIGGRTQTEAQPKLAENVREALGLESEEEDWETASARHHRRKKGEDESAEVINSVQATALDANDVRKVMSVLMQTKDEVLIRKLLERLHLTIDPVVCRQVISMHGYNIVGSILKNFSTDPEIIKSCLEIMKGWPSLTRNKIHDSKVDTIVEQFVSSEDEIIKTLAQDLLQVWSTLELAYRIPRRKRDPESKQSTEEEKANTPVPDVFTNDENSNVSWGSNENESKMEEHHTSHVSEHQSNSWHHSKSDHAGGWKRFNSPRPRRDHDHHSFKKPEEVASEVSETSTQASTKQDLQSIINKALESVQQKTVVKSQQAEEERKRQEMERIKRKQAYEEARKRHEMSKKERQSSENHTSKPISSNDPKALKFKAVLARFFANKTARYQDSLGKPEFKSRVKKMTEIVLTKHLKLVASRQEPELPQELSQSQQAKLKAWSLQYMEKVYLRLKDHNSSGTSAMSTPTDVSKRPLAEGETNVPHKKIKSPI</sequence>